<sequence>MQRPMKAYSPHRLRGEAFVPLWIVASNDRLRDAVEAKLARSGPEVSVGPFLYPDDMSAEDMLSSCIYCLSLGLLGQTTGMVISCPAPNVPDREEYFVRNYGYAKVYLTRQREVMGRGAKGFKKHSDALTMEFVVPVPREDVELCEKWLRNLFTRLNYIMLWLKNG</sequence>
<proteinExistence type="predicted"/>
<name>A0A8T1V2Z5_9STRA</name>
<evidence type="ECO:0000313" key="1">
    <source>
        <dbReference type="EMBL" id="KAG7375445.1"/>
    </source>
</evidence>
<dbReference type="Proteomes" id="UP000693981">
    <property type="component" value="Unassembled WGS sequence"/>
</dbReference>
<gene>
    <name evidence="1" type="ORF">PHYBOEH_002533</name>
</gene>
<organism evidence="1 2">
    <name type="scientific">Phytophthora boehmeriae</name>
    <dbReference type="NCBI Taxonomy" id="109152"/>
    <lineage>
        <taxon>Eukaryota</taxon>
        <taxon>Sar</taxon>
        <taxon>Stramenopiles</taxon>
        <taxon>Oomycota</taxon>
        <taxon>Peronosporomycetes</taxon>
        <taxon>Peronosporales</taxon>
        <taxon>Peronosporaceae</taxon>
        <taxon>Phytophthora</taxon>
    </lineage>
</organism>
<keyword evidence="2" id="KW-1185">Reference proteome</keyword>
<dbReference type="EMBL" id="JAGDFL010001649">
    <property type="protein sequence ID" value="KAG7375445.1"/>
    <property type="molecule type" value="Genomic_DNA"/>
</dbReference>
<accession>A0A8T1V2Z5</accession>
<evidence type="ECO:0000313" key="2">
    <source>
        <dbReference type="Proteomes" id="UP000693981"/>
    </source>
</evidence>
<protein>
    <submittedName>
        <fullName evidence="1">Uncharacterized protein</fullName>
    </submittedName>
</protein>
<dbReference type="AlphaFoldDB" id="A0A8T1V2Z5"/>
<reference evidence="1" key="1">
    <citation type="submission" date="2021-02" db="EMBL/GenBank/DDBJ databases">
        <authorList>
            <person name="Palmer J.M."/>
        </authorList>
    </citation>
    <scope>NUCLEOTIDE SEQUENCE</scope>
    <source>
        <strain evidence="1">SCRP23</strain>
    </source>
</reference>
<comment type="caution">
    <text evidence="1">The sequence shown here is derived from an EMBL/GenBank/DDBJ whole genome shotgun (WGS) entry which is preliminary data.</text>
</comment>